<evidence type="ECO:0000313" key="1">
    <source>
        <dbReference type="EMBL" id="QHU11157.1"/>
    </source>
</evidence>
<dbReference type="EMBL" id="MN740779">
    <property type="protein sequence ID" value="QHU11157.1"/>
    <property type="molecule type" value="Genomic_DNA"/>
</dbReference>
<reference evidence="1" key="1">
    <citation type="journal article" date="2020" name="Nature">
        <title>Giant virus diversity and host interactions through global metagenomics.</title>
        <authorList>
            <person name="Schulz F."/>
            <person name="Roux S."/>
            <person name="Paez-Espino D."/>
            <person name="Jungbluth S."/>
            <person name="Walsh D.A."/>
            <person name="Denef V.J."/>
            <person name="McMahon K.D."/>
            <person name="Konstantinidis K.T."/>
            <person name="Eloe-Fadrosh E.A."/>
            <person name="Kyrpides N.C."/>
            <person name="Woyke T."/>
        </authorList>
    </citation>
    <scope>NUCLEOTIDE SEQUENCE</scope>
    <source>
        <strain evidence="1">GVMAG-S-1101165-84</strain>
    </source>
</reference>
<name>A0A6C0K385_9ZZZZ</name>
<proteinExistence type="predicted"/>
<sequence>MGNKASRQEKALDPSALRVGSSYKTIWSPDVGSDYLGKLTKKSKNKDGSYSLTFEMGNFMPSAKGAHYIKTKHQAKESERHTKQTRKREGLLKEMKACVKAKCSAEQAADQAYERQFNKTVKQRCKGLSKGNGWNSDWNTCKQAIYKKQKGFMKVNHLYTCKQKKCKEIGDAIHKTYYG</sequence>
<organism evidence="1">
    <name type="scientific">viral metagenome</name>
    <dbReference type="NCBI Taxonomy" id="1070528"/>
    <lineage>
        <taxon>unclassified sequences</taxon>
        <taxon>metagenomes</taxon>
        <taxon>organismal metagenomes</taxon>
    </lineage>
</organism>
<dbReference type="AlphaFoldDB" id="A0A6C0K385"/>
<accession>A0A6C0K385</accession>
<protein>
    <submittedName>
        <fullName evidence="1">Uncharacterized protein</fullName>
    </submittedName>
</protein>